<reference evidence="2 3" key="1">
    <citation type="submission" date="2019-08" db="EMBL/GenBank/DDBJ databases">
        <title>In-depth cultivation of the pig gut microbiome towards novel bacterial diversity and tailored functional studies.</title>
        <authorList>
            <person name="Wylensek D."/>
            <person name="Hitch T.C.A."/>
            <person name="Clavel T."/>
        </authorList>
    </citation>
    <scope>NUCLEOTIDE SEQUENCE [LARGE SCALE GENOMIC DNA]</scope>
    <source>
        <strain evidence="2 3">WCA-383-APC-5B</strain>
    </source>
</reference>
<name>A0A7X2MWG1_9CLOT</name>
<keyword evidence="1" id="KW-0812">Transmembrane</keyword>
<proteinExistence type="predicted"/>
<dbReference type="RefSeq" id="WP_154530241.1">
    <property type="nucleotide sequence ID" value="NZ_JAXFSD010000071.1"/>
</dbReference>
<organism evidence="2 3">
    <name type="scientific">Inconstantimicrobium porci</name>
    <dbReference type="NCBI Taxonomy" id="2652291"/>
    <lineage>
        <taxon>Bacteria</taxon>
        <taxon>Bacillati</taxon>
        <taxon>Bacillota</taxon>
        <taxon>Clostridia</taxon>
        <taxon>Eubacteriales</taxon>
        <taxon>Clostridiaceae</taxon>
        <taxon>Inconstantimicrobium</taxon>
    </lineage>
</organism>
<protein>
    <submittedName>
        <fullName evidence="2">Uncharacterized protein</fullName>
    </submittedName>
</protein>
<keyword evidence="3" id="KW-1185">Reference proteome</keyword>
<evidence type="ECO:0000256" key="1">
    <source>
        <dbReference type="SAM" id="Phobius"/>
    </source>
</evidence>
<keyword evidence="1" id="KW-1133">Transmembrane helix</keyword>
<feature type="transmembrane region" description="Helical" evidence="1">
    <location>
        <begin position="7"/>
        <end position="26"/>
    </location>
</feature>
<dbReference type="AlphaFoldDB" id="A0A7X2MWG1"/>
<dbReference type="Proteomes" id="UP000460287">
    <property type="component" value="Unassembled WGS sequence"/>
</dbReference>
<accession>A0A7X2MWG1</accession>
<dbReference type="EMBL" id="VULX01000002">
    <property type="protein sequence ID" value="MSR90353.1"/>
    <property type="molecule type" value="Genomic_DNA"/>
</dbReference>
<gene>
    <name evidence="2" type="ORF">FYJ33_02720</name>
</gene>
<evidence type="ECO:0000313" key="2">
    <source>
        <dbReference type="EMBL" id="MSR90353.1"/>
    </source>
</evidence>
<keyword evidence="1" id="KW-0472">Membrane</keyword>
<sequence length="161" mass="18257">MRKKRIILLIIAVIIIALGIKGLLMYNNRQYIGGNGLQYLDEQSSPPRENVDNKDKYDLVKINIDSLSGKENPDSNNFVKIPATIDELKGCSYFTKEKPEGEIIVEILNSDYDVIKSFTVKSGEKTSKMMIVKSDNGYIINVKSNKFHGMYKLTGYSYSIF</sequence>
<evidence type="ECO:0000313" key="3">
    <source>
        <dbReference type="Proteomes" id="UP000460287"/>
    </source>
</evidence>
<comment type="caution">
    <text evidence="2">The sequence shown here is derived from an EMBL/GenBank/DDBJ whole genome shotgun (WGS) entry which is preliminary data.</text>
</comment>